<keyword evidence="11" id="KW-1185">Reference proteome</keyword>
<dbReference type="Pfam" id="PF25508">
    <property type="entry name" value="TRPM2"/>
    <property type="match status" value="3"/>
</dbReference>
<dbReference type="Proteomes" id="UP000289886">
    <property type="component" value="Unassembled WGS sequence"/>
</dbReference>
<evidence type="ECO:0000256" key="7">
    <source>
        <dbReference type="ARBA" id="ARBA00023303"/>
    </source>
</evidence>
<proteinExistence type="predicted"/>
<keyword evidence="5" id="KW-0406">Ion transport</keyword>
<protein>
    <submittedName>
        <fullName evidence="10">Transient receptor potential cation channel subfamily M member 7</fullName>
    </submittedName>
</protein>
<feature type="domain" description="TRPM SLOG" evidence="8">
    <location>
        <begin position="85"/>
        <end position="175"/>
    </location>
</feature>
<evidence type="ECO:0000256" key="3">
    <source>
        <dbReference type="ARBA" id="ARBA00022692"/>
    </source>
</evidence>
<keyword evidence="6" id="KW-0472">Membrane</keyword>
<evidence type="ECO:0000259" key="8">
    <source>
        <dbReference type="Pfam" id="PF18139"/>
    </source>
</evidence>
<gene>
    <name evidence="10" type="ORF">EOD39_18742</name>
</gene>
<keyword evidence="10" id="KW-0675">Receptor</keyword>
<keyword evidence="7" id="KW-0407">Ion channel</keyword>
<evidence type="ECO:0000256" key="2">
    <source>
        <dbReference type="ARBA" id="ARBA00022448"/>
    </source>
</evidence>
<accession>A0A444UZZ0</accession>
<dbReference type="InterPro" id="IPR050927">
    <property type="entry name" value="TRPM"/>
</dbReference>
<reference evidence="10 11" key="1">
    <citation type="submission" date="2019-01" db="EMBL/GenBank/DDBJ databases">
        <title>Draft Genome and Complete Hox-Cluster Characterization of the Sterlet Sturgeon (Acipenser ruthenus).</title>
        <authorList>
            <person name="Wei Q."/>
        </authorList>
    </citation>
    <scope>NUCLEOTIDE SEQUENCE [LARGE SCALE GENOMIC DNA]</scope>
    <source>
        <strain evidence="10">WHYD16114868_AA</strain>
        <tissue evidence="10">Blood</tissue>
    </source>
</reference>
<evidence type="ECO:0000313" key="10">
    <source>
        <dbReference type="EMBL" id="RXM93755.1"/>
    </source>
</evidence>
<evidence type="ECO:0000313" key="11">
    <source>
        <dbReference type="Proteomes" id="UP000289886"/>
    </source>
</evidence>
<feature type="domain" description="TRPM-like" evidence="9">
    <location>
        <begin position="231"/>
        <end position="366"/>
    </location>
</feature>
<evidence type="ECO:0000256" key="1">
    <source>
        <dbReference type="ARBA" id="ARBA00004141"/>
    </source>
</evidence>
<keyword evidence="2" id="KW-0813">Transport</keyword>
<feature type="domain" description="TRPM SLOG" evidence="8">
    <location>
        <begin position="47"/>
        <end position="82"/>
    </location>
</feature>
<evidence type="ECO:0000256" key="4">
    <source>
        <dbReference type="ARBA" id="ARBA00022989"/>
    </source>
</evidence>
<evidence type="ECO:0000256" key="5">
    <source>
        <dbReference type="ARBA" id="ARBA00023065"/>
    </source>
</evidence>
<dbReference type="EMBL" id="SCEB01004160">
    <property type="protein sequence ID" value="RXM93755.1"/>
    <property type="molecule type" value="Genomic_DNA"/>
</dbReference>
<dbReference type="GO" id="GO:0005886">
    <property type="term" value="C:plasma membrane"/>
    <property type="evidence" value="ECO:0007669"/>
    <property type="project" value="TreeGrafter"/>
</dbReference>
<dbReference type="InterPro" id="IPR057366">
    <property type="entry name" value="TRPM-like"/>
</dbReference>
<keyword evidence="4" id="KW-1133">Transmembrane helix</keyword>
<dbReference type="PANTHER" id="PTHR13800:SF8">
    <property type="entry name" value="TRANSIENT RECEPTOR POTENTIAL CATION CHANNEL SUBFAMILY M MEMBER 7"/>
    <property type="match status" value="1"/>
</dbReference>
<evidence type="ECO:0000259" key="9">
    <source>
        <dbReference type="Pfam" id="PF25508"/>
    </source>
</evidence>
<dbReference type="Pfam" id="PF18139">
    <property type="entry name" value="LSDAT_euk"/>
    <property type="match status" value="2"/>
</dbReference>
<name>A0A444UZZ0_ACIRT</name>
<comment type="caution">
    <text evidence="10">The sequence shown here is derived from an EMBL/GenBank/DDBJ whole genome shotgun (WGS) entry which is preliminary data.</text>
</comment>
<dbReference type="GO" id="GO:0055080">
    <property type="term" value="P:monoatomic cation homeostasis"/>
    <property type="evidence" value="ECO:0007669"/>
    <property type="project" value="TreeGrafter"/>
</dbReference>
<dbReference type="GO" id="GO:0005262">
    <property type="term" value="F:calcium channel activity"/>
    <property type="evidence" value="ECO:0007669"/>
    <property type="project" value="TreeGrafter"/>
</dbReference>
<dbReference type="PANTHER" id="PTHR13800">
    <property type="entry name" value="TRANSIENT RECEPTOR POTENTIAL CATION CHANNEL, SUBFAMILY M, MEMBER 6"/>
    <property type="match status" value="1"/>
</dbReference>
<comment type="subcellular location">
    <subcellularLocation>
        <location evidence="1">Membrane</location>
        <topology evidence="1">Multi-pass membrane protein</topology>
    </subcellularLocation>
</comment>
<evidence type="ECO:0000256" key="6">
    <source>
        <dbReference type="ARBA" id="ARBA00023136"/>
    </source>
</evidence>
<keyword evidence="3" id="KW-0812">Transmembrane</keyword>
<dbReference type="InterPro" id="IPR041491">
    <property type="entry name" value="TRPM_SLOG"/>
</dbReference>
<organism evidence="10 11">
    <name type="scientific">Acipenser ruthenus</name>
    <name type="common">Sterlet sturgeon</name>
    <dbReference type="NCBI Taxonomy" id="7906"/>
    <lineage>
        <taxon>Eukaryota</taxon>
        <taxon>Metazoa</taxon>
        <taxon>Chordata</taxon>
        <taxon>Craniata</taxon>
        <taxon>Vertebrata</taxon>
        <taxon>Euteleostomi</taxon>
        <taxon>Actinopterygii</taxon>
        <taxon>Chondrostei</taxon>
        <taxon>Acipenseriformes</taxon>
        <taxon>Acipenseridae</taxon>
        <taxon>Acipenser</taxon>
    </lineage>
</organism>
<feature type="domain" description="TRPM-like" evidence="9">
    <location>
        <begin position="382"/>
        <end position="438"/>
    </location>
</feature>
<feature type="domain" description="TRPM-like" evidence="9">
    <location>
        <begin position="461"/>
        <end position="524"/>
    </location>
</feature>
<dbReference type="AlphaFoldDB" id="A0A444UZZ0"/>
<sequence length="535" mass="61028">MKYSDVKLGENEMPELEEWSVEKHTEASPTDAYGIINFQGGSHSYRAKYARLSYDSKPESVLRLMLKEWQMELPKIVISVHGIGQGVPVVALIFEGGPNVILTVLEYLQESPPVPVVVCEGTGRAADILAYIHKQTEQGGGLPDGVESEIISTIKRTFNFSQSEAIHLFQTLMECMKNKELITVFHIGSEEPQDIDVAILRALLKGTNASAFDQLVLTLAWDRVDIAKNHVFVYGQQWLVGSLEQAMLDALIMDRVEFVKLLIENGVSMHKFLTISRLEELYNTKQIPTNSTLFHLVRDVKKGNLPPDYKITLIDVGLVIEYLMGGTYRCNYTRKRFRIVYNNLHGNSRPESTTEQSKKRKSKEEIVDIDDPETKRFPYPFNELLVEFGTLAVDLLEQSFRQDETMAMKLLTYELKNWSNSTCLKLAVSSRLRAFVAHTCTQMLLSDMWMGRLNMRKSSWYKVGSLEQAMLDALIMDRVEFVKLLIENGVSMHKFLTISRLEELYNTKQIPTNSTLFHLVRDVKKVKFFILCSAA</sequence>